<reference evidence="2 3" key="1">
    <citation type="journal article" date="2023" name="Int. J. Syst. Evol. Microbiol.">
        <title>Sellimonas catena sp. nov., isolated from human faeces.</title>
        <authorList>
            <person name="Hisatomi A."/>
            <person name="Ohkuma M."/>
            <person name="Sakamoto M."/>
        </authorList>
    </citation>
    <scope>NUCLEOTIDE SEQUENCE [LARGE SCALE GENOMIC DNA]</scope>
    <source>
        <strain evidence="2 3">12EGH17</strain>
    </source>
</reference>
<protein>
    <submittedName>
        <fullName evidence="2">Uncharacterized protein</fullName>
    </submittedName>
</protein>
<comment type="caution">
    <text evidence="2">The sequence shown here is derived from an EMBL/GenBank/DDBJ whole genome shotgun (WGS) entry which is preliminary data.</text>
</comment>
<evidence type="ECO:0000313" key="2">
    <source>
        <dbReference type="EMBL" id="GLG05446.1"/>
    </source>
</evidence>
<feature type="compositionally biased region" description="Basic and acidic residues" evidence="1">
    <location>
        <begin position="23"/>
        <end position="51"/>
    </location>
</feature>
<evidence type="ECO:0000313" key="3">
    <source>
        <dbReference type="Proteomes" id="UP001145145"/>
    </source>
</evidence>
<evidence type="ECO:0000256" key="1">
    <source>
        <dbReference type="SAM" id="MobiDB-lite"/>
    </source>
</evidence>
<feature type="region of interest" description="Disordered" evidence="1">
    <location>
        <begin position="22"/>
        <end position="51"/>
    </location>
</feature>
<keyword evidence="3" id="KW-1185">Reference proteome</keyword>
<sequence length="51" mass="5801">MVLFFCYRKAKGTANSSFYSGRKGCDRMGHKDDAHMDEGPDGREEKTIRNS</sequence>
<dbReference type="EMBL" id="BSBO01000029">
    <property type="protein sequence ID" value="GLG05446.1"/>
    <property type="molecule type" value="Genomic_DNA"/>
</dbReference>
<proteinExistence type="predicted"/>
<dbReference type="Proteomes" id="UP001145145">
    <property type="component" value="Unassembled WGS sequence"/>
</dbReference>
<organism evidence="2 3">
    <name type="scientific">Sellimonas catena</name>
    <dbReference type="NCBI Taxonomy" id="2994035"/>
    <lineage>
        <taxon>Bacteria</taxon>
        <taxon>Bacillati</taxon>
        <taxon>Bacillota</taxon>
        <taxon>Clostridia</taxon>
        <taxon>Lachnospirales</taxon>
        <taxon>Lachnospiraceae</taxon>
        <taxon>Sellimonas</taxon>
    </lineage>
</organism>
<name>A0A9W6CCP5_9FIRM</name>
<gene>
    <name evidence="2" type="ORF">Selli1_26200</name>
</gene>
<accession>A0A9W6CCP5</accession>
<dbReference type="AlphaFoldDB" id="A0A9W6CCP5"/>